<gene>
    <name evidence="3" type="ORF">PPSIR1_29238</name>
</gene>
<dbReference type="PROSITE" id="PS51352">
    <property type="entry name" value="THIOREDOXIN_2"/>
    <property type="match status" value="1"/>
</dbReference>
<reference evidence="3 4" key="1">
    <citation type="submission" date="2007-06" db="EMBL/GenBank/DDBJ databases">
        <authorList>
            <person name="Shimkets L."/>
            <person name="Ferriera S."/>
            <person name="Johnson J."/>
            <person name="Kravitz S."/>
            <person name="Beeson K."/>
            <person name="Sutton G."/>
            <person name="Rogers Y.-H."/>
            <person name="Friedman R."/>
            <person name="Frazier M."/>
            <person name="Venter J.C."/>
        </authorList>
    </citation>
    <scope>NUCLEOTIDE SEQUENCE [LARGE SCALE GENOMIC DNA]</scope>
    <source>
        <strain evidence="3 4">SIR-1</strain>
    </source>
</reference>
<dbReference type="STRING" id="391625.PPSIR1_29238"/>
<dbReference type="Pfam" id="PF00578">
    <property type="entry name" value="AhpC-TSA"/>
    <property type="match status" value="1"/>
</dbReference>
<accession>A6G615</accession>
<dbReference type="InterPro" id="IPR036249">
    <property type="entry name" value="Thioredoxin-like_sf"/>
</dbReference>
<dbReference type="eggNOG" id="COG1225">
    <property type="taxonomic scope" value="Bacteria"/>
</dbReference>
<name>A6G615_9BACT</name>
<dbReference type="GO" id="GO:0016209">
    <property type="term" value="F:antioxidant activity"/>
    <property type="evidence" value="ECO:0007669"/>
    <property type="project" value="InterPro"/>
</dbReference>
<dbReference type="SUPFAM" id="SSF52833">
    <property type="entry name" value="Thioredoxin-like"/>
    <property type="match status" value="1"/>
</dbReference>
<sequence>MLVLLGLLACAPEPEPEPEPEPAPTASPSAAAFPESRGGRELIGTAAQPFSPDLRWFSQPAGQPIESLEDLRGKVVLVRFWTDECPFCEASAPGLMRLHERFADDGLVVIGVFHPKPRGERIDLEALTRRAAQLELEIPIAIDRHWSTLDSWWLRRGEGARRATSTSFLIDAEGRVRWIHPGPEFHPEGPPDHDLCRRDFADAQRAVELLLAERDASPAPT</sequence>
<comment type="caution">
    <text evidence="3">The sequence shown here is derived from an EMBL/GenBank/DDBJ whole genome shotgun (WGS) entry which is preliminary data.</text>
</comment>
<dbReference type="EMBL" id="ABCS01000028">
    <property type="protein sequence ID" value="EDM78617.1"/>
    <property type="molecule type" value="Genomic_DNA"/>
</dbReference>
<dbReference type="InterPro" id="IPR050553">
    <property type="entry name" value="Thioredoxin_ResA/DsbE_sf"/>
</dbReference>
<organism evidence="3 4">
    <name type="scientific">Plesiocystis pacifica SIR-1</name>
    <dbReference type="NCBI Taxonomy" id="391625"/>
    <lineage>
        <taxon>Bacteria</taxon>
        <taxon>Pseudomonadati</taxon>
        <taxon>Myxococcota</taxon>
        <taxon>Polyangia</taxon>
        <taxon>Nannocystales</taxon>
        <taxon>Nannocystaceae</taxon>
        <taxon>Plesiocystis</taxon>
    </lineage>
</organism>
<dbReference type="AlphaFoldDB" id="A6G615"/>
<dbReference type="PANTHER" id="PTHR42852">
    <property type="entry name" value="THIOL:DISULFIDE INTERCHANGE PROTEIN DSBE"/>
    <property type="match status" value="1"/>
</dbReference>
<dbReference type="InterPro" id="IPR000866">
    <property type="entry name" value="AhpC/TSA"/>
</dbReference>
<evidence type="ECO:0000313" key="4">
    <source>
        <dbReference type="Proteomes" id="UP000005801"/>
    </source>
</evidence>
<feature type="domain" description="Thioredoxin" evidence="2">
    <location>
        <begin position="41"/>
        <end position="206"/>
    </location>
</feature>
<dbReference type="Gene3D" id="3.40.30.10">
    <property type="entry name" value="Glutaredoxin"/>
    <property type="match status" value="1"/>
</dbReference>
<protein>
    <submittedName>
        <fullName evidence="3">Possible integral membrane c-type cytochrome biogenesis protein dipz</fullName>
    </submittedName>
</protein>
<proteinExistence type="predicted"/>
<evidence type="ECO:0000313" key="3">
    <source>
        <dbReference type="EMBL" id="EDM78617.1"/>
    </source>
</evidence>
<dbReference type="PANTHER" id="PTHR42852:SF13">
    <property type="entry name" value="PROTEIN DIPZ"/>
    <property type="match status" value="1"/>
</dbReference>
<evidence type="ECO:0000256" key="1">
    <source>
        <dbReference type="SAM" id="MobiDB-lite"/>
    </source>
</evidence>
<dbReference type="GO" id="GO:0016491">
    <property type="term" value="F:oxidoreductase activity"/>
    <property type="evidence" value="ECO:0007669"/>
    <property type="project" value="InterPro"/>
</dbReference>
<dbReference type="InterPro" id="IPR013766">
    <property type="entry name" value="Thioredoxin_domain"/>
</dbReference>
<feature type="region of interest" description="Disordered" evidence="1">
    <location>
        <begin position="11"/>
        <end position="36"/>
    </location>
</feature>
<dbReference type="Proteomes" id="UP000005801">
    <property type="component" value="Unassembled WGS sequence"/>
</dbReference>
<evidence type="ECO:0000259" key="2">
    <source>
        <dbReference type="PROSITE" id="PS51352"/>
    </source>
</evidence>
<keyword evidence="4" id="KW-1185">Reference proteome</keyword>
<feature type="compositionally biased region" description="Low complexity" evidence="1">
    <location>
        <begin position="24"/>
        <end position="36"/>
    </location>
</feature>